<proteinExistence type="predicted"/>
<dbReference type="OrthoDB" id="10220432at2759"/>
<protein>
    <recommendedName>
        <fullName evidence="4">G-protein coupled receptors family 1 profile domain-containing protein</fullName>
    </recommendedName>
</protein>
<feature type="transmembrane region" description="Helical" evidence="1">
    <location>
        <begin position="381"/>
        <end position="403"/>
    </location>
</feature>
<feature type="transmembrane region" description="Helical" evidence="1">
    <location>
        <begin position="239"/>
        <end position="259"/>
    </location>
</feature>
<dbReference type="EMBL" id="CAJNOC010000588">
    <property type="protein sequence ID" value="CAF0780244.1"/>
    <property type="molecule type" value="Genomic_DNA"/>
</dbReference>
<keyword evidence="3" id="KW-1185">Reference proteome</keyword>
<comment type="caution">
    <text evidence="2">The sequence shown here is derived from an EMBL/GenBank/DDBJ whole genome shotgun (WGS) entry which is preliminary data.</text>
</comment>
<feature type="transmembrane region" description="Helical" evidence="1">
    <location>
        <begin position="334"/>
        <end position="352"/>
    </location>
</feature>
<keyword evidence="1" id="KW-1133">Transmembrane helix</keyword>
<feature type="transmembrane region" description="Helical" evidence="1">
    <location>
        <begin position="424"/>
        <end position="443"/>
    </location>
</feature>
<evidence type="ECO:0008006" key="4">
    <source>
        <dbReference type="Google" id="ProtNLM"/>
    </source>
</evidence>
<feature type="transmembrane region" description="Helical" evidence="1">
    <location>
        <begin position="205"/>
        <end position="227"/>
    </location>
</feature>
<dbReference type="AlphaFoldDB" id="A0A813RF86"/>
<dbReference type="Proteomes" id="UP000663879">
    <property type="component" value="Unassembled WGS sequence"/>
</dbReference>
<accession>A0A813RF86</accession>
<dbReference type="Gene3D" id="1.20.1070.10">
    <property type="entry name" value="Rhodopsin 7-helix transmembrane proteins"/>
    <property type="match status" value="1"/>
</dbReference>
<evidence type="ECO:0000313" key="3">
    <source>
        <dbReference type="Proteomes" id="UP000663879"/>
    </source>
</evidence>
<evidence type="ECO:0000313" key="2">
    <source>
        <dbReference type="EMBL" id="CAF0780244.1"/>
    </source>
</evidence>
<keyword evidence="1" id="KW-0472">Membrane</keyword>
<feature type="transmembrane region" description="Helical" evidence="1">
    <location>
        <begin position="477"/>
        <end position="499"/>
    </location>
</feature>
<dbReference type="SUPFAM" id="SSF81321">
    <property type="entry name" value="Family A G protein-coupled receptor-like"/>
    <property type="match status" value="1"/>
</dbReference>
<organism evidence="2 3">
    <name type="scientific">Brachionus calyciflorus</name>
    <dbReference type="NCBI Taxonomy" id="104777"/>
    <lineage>
        <taxon>Eukaryota</taxon>
        <taxon>Metazoa</taxon>
        <taxon>Spiralia</taxon>
        <taxon>Gnathifera</taxon>
        <taxon>Rotifera</taxon>
        <taxon>Eurotatoria</taxon>
        <taxon>Monogononta</taxon>
        <taxon>Pseudotrocha</taxon>
        <taxon>Ploima</taxon>
        <taxon>Brachionidae</taxon>
        <taxon>Brachionus</taxon>
    </lineage>
</organism>
<feature type="transmembrane region" description="Helical" evidence="1">
    <location>
        <begin position="292"/>
        <end position="313"/>
    </location>
</feature>
<gene>
    <name evidence="2" type="ORF">OXX778_LOCUS5421</name>
</gene>
<keyword evidence="1" id="KW-0812">Transmembrane</keyword>
<sequence>MESIEIYQCEIESIDEDTFSQTLSMTDLNFTIYNLRTFIQRNKHDWLNNLNLFSLIELENCVYLQKLNLKKFYFNKIYLIFNDLNKEYDFPDEDFCRFKYYPQNRFIFPLIHTKIGIECTCTLTWLLLNHKLNNYFELNKNKHFDLNTTSVYKCFENFQEKISECNFTHRLLECGVITKESNYYFNCSFEQKLNDSNCVRKLIEITLMLIVLILGFPLIATSFYALIRTELKENMFKYLRIQIGFEALSILTLIFNVSIKFSSDIFINSFDYDCEYDFRSDNRIFQIFKYKVINFITYFSISCGLLANLLMVLDRFLMITNNKKLKSFSKIKKINTLVLPMIIIFGFILNFHQIEFSESFQNKIKDYFTLRLRLYFFEDSFYVLVGLVSLCINIKLLIFLYKANSKKSNMISNRRNRNESNEKLVKTAILVVLNCSLIITTRIPDFILSYRRINMFVLLDDSVLSIDDNLGESMDSMFRIFLILINFSFILNFFINFYFNNKFKIIFCSLFRNGSKESSEDQIQNSRQ</sequence>
<name>A0A813RF86_9BILA</name>
<evidence type="ECO:0000256" key="1">
    <source>
        <dbReference type="SAM" id="Phobius"/>
    </source>
</evidence>
<reference evidence="2" key="1">
    <citation type="submission" date="2021-02" db="EMBL/GenBank/DDBJ databases">
        <authorList>
            <person name="Nowell W R."/>
        </authorList>
    </citation>
    <scope>NUCLEOTIDE SEQUENCE</scope>
    <source>
        <strain evidence="2">Ploen Becks lab</strain>
    </source>
</reference>